<reference evidence="2" key="1">
    <citation type="journal article" date="2023" name="Plant J.">
        <title>The genome of the king protea, Protea cynaroides.</title>
        <authorList>
            <person name="Chang J."/>
            <person name="Duong T.A."/>
            <person name="Schoeman C."/>
            <person name="Ma X."/>
            <person name="Roodt D."/>
            <person name="Barker N."/>
            <person name="Li Z."/>
            <person name="Van de Peer Y."/>
            <person name="Mizrachi E."/>
        </authorList>
    </citation>
    <scope>NUCLEOTIDE SEQUENCE</scope>
    <source>
        <tissue evidence="2">Young leaves</tissue>
    </source>
</reference>
<gene>
    <name evidence="2" type="ORF">NE237_032621</name>
</gene>
<dbReference type="Gene3D" id="1.10.238.10">
    <property type="entry name" value="EF-hand"/>
    <property type="match status" value="1"/>
</dbReference>
<proteinExistence type="predicted"/>
<keyword evidence="1" id="KW-0106">Calcium</keyword>
<dbReference type="Proteomes" id="UP001141806">
    <property type="component" value="Unassembled WGS sequence"/>
</dbReference>
<keyword evidence="3" id="KW-1185">Reference proteome</keyword>
<dbReference type="InterPro" id="IPR011992">
    <property type="entry name" value="EF-hand-dom_pair"/>
</dbReference>
<dbReference type="AlphaFoldDB" id="A0A9Q0L3Q5"/>
<dbReference type="SUPFAM" id="SSF47473">
    <property type="entry name" value="EF-hand"/>
    <property type="match status" value="1"/>
</dbReference>
<name>A0A9Q0L3Q5_9MAGN</name>
<dbReference type="OrthoDB" id="415460at2759"/>
<evidence type="ECO:0000313" key="2">
    <source>
        <dbReference type="EMBL" id="KAJ4981784.1"/>
    </source>
</evidence>
<protein>
    <submittedName>
        <fullName evidence="2">Uncharacterized protein</fullName>
    </submittedName>
</protein>
<organism evidence="2 3">
    <name type="scientific">Protea cynaroides</name>
    <dbReference type="NCBI Taxonomy" id="273540"/>
    <lineage>
        <taxon>Eukaryota</taxon>
        <taxon>Viridiplantae</taxon>
        <taxon>Streptophyta</taxon>
        <taxon>Embryophyta</taxon>
        <taxon>Tracheophyta</taxon>
        <taxon>Spermatophyta</taxon>
        <taxon>Magnoliopsida</taxon>
        <taxon>Proteales</taxon>
        <taxon>Proteaceae</taxon>
        <taxon>Protea</taxon>
    </lineage>
</organism>
<dbReference type="EMBL" id="JAMYWD010000001">
    <property type="protein sequence ID" value="KAJ4981784.1"/>
    <property type="molecule type" value="Genomic_DNA"/>
</dbReference>
<sequence>MLAVARAFLYLAVDRIDKRHRMMAKFLIRQDMTVAHFLAADIDNDGFVSKSEYVIYKLKEMGKAAEKDNVQICNQFDKLDTGNCGKITLADLVEGLGEKKRLHFVLSTSSSEVGVQSSSVWSFDHFLVDQWKLQFAELKSFEDQIYKQDIGIHFSTFKPPPT</sequence>
<comment type="caution">
    <text evidence="2">The sequence shown here is derived from an EMBL/GenBank/DDBJ whole genome shotgun (WGS) entry which is preliminary data.</text>
</comment>
<accession>A0A9Q0L3Q5</accession>
<dbReference type="PROSITE" id="PS00018">
    <property type="entry name" value="EF_HAND_1"/>
    <property type="match status" value="1"/>
</dbReference>
<evidence type="ECO:0000313" key="3">
    <source>
        <dbReference type="Proteomes" id="UP001141806"/>
    </source>
</evidence>
<dbReference type="InterPro" id="IPR018247">
    <property type="entry name" value="EF_Hand_1_Ca_BS"/>
</dbReference>
<evidence type="ECO:0000256" key="1">
    <source>
        <dbReference type="ARBA" id="ARBA00022837"/>
    </source>
</evidence>